<protein>
    <submittedName>
        <fullName evidence="12">Sequestosome-1</fullName>
    </submittedName>
</protein>
<dbReference type="SUPFAM" id="SSF57850">
    <property type="entry name" value="RING/U-box"/>
    <property type="match status" value="1"/>
</dbReference>
<evidence type="ECO:0000256" key="3">
    <source>
        <dbReference type="ARBA" id="ARBA00022490"/>
    </source>
</evidence>
<dbReference type="InterPro" id="IPR052260">
    <property type="entry name" value="Autophagy_Rcpt_SigReg"/>
</dbReference>
<dbReference type="GO" id="GO:0070530">
    <property type="term" value="F:K63-linked polyubiquitin modification-dependent protein binding"/>
    <property type="evidence" value="ECO:0007669"/>
    <property type="project" value="TreeGrafter"/>
</dbReference>
<dbReference type="InterPro" id="IPR015940">
    <property type="entry name" value="UBA"/>
</dbReference>
<dbReference type="GO" id="GO:0007032">
    <property type="term" value="P:endosome organization"/>
    <property type="evidence" value="ECO:0007669"/>
    <property type="project" value="TreeGrafter"/>
</dbReference>
<dbReference type="OrthoDB" id="6382171at2759"/>
<dbReference type="PANTHER" id="PTHR15090:SF0">
    <property type="entry name" value="SEQUESTOSOME-1"/>
    <property type="match status" value="1"/>
</dbReference>
<dbReference type="SMART" id="SM00666">
    <property type="entry name" value="PB1"/>
    <property type="match status" value="1"/>
</dbReference>
<dbReference type="InterPro" id="IPR053793">
    <property type="entry name" value="PB1-like"/>
</dbReference>
<dbReference type="GO" id="GO:0008270">
    <property type="term" value="F:zinc ion binding"/>
    <property type="evidence" value="ECO:0007669"/>
    <property type="project" value="UniProtKB-KW"/>
</dbReference>
<evidence type="ECO:0000256" key="6">
    <source>
        <dbReference type="ARBA" id="ARBA00022833"/>
    </source>
</evidence>
<feature type="compositionally biased region" description="Polar residues" evidence="9">
    <location>
        <begin position="310"/>
        <end position="321"/>
    </location>
</feature>
<dbReference type="InterPro" id="IPR043145">
    <property type="entry name" value="Znf_ZZ_sf"/>
</dbReference>
<dbReference type="FunFam" id="3.10.20.90:FF:000320">
    <property type="entry name" value="Predicted protein"/>
    <property type="match status" value="1"/>
</dbReference>
<keyword evidence="5 8" id="KW-0863">Zinc-finger</keyword>
<evidence type="ECO:0000259" key="10">
    <source>
        <dbReference type="PROSITE" id="PS50135"/>
    </source>
</evidence>
<dbReference type="SMART" id="SM00291">
    <property type="entry name" value="ZnF_ZZ"/>
    <property type="match status" value="1"/>
</dbReference>
<dbReference type="Gene3D" id="3.30.60.90">
    <property type="match status" value="1"/>
</dbReference>
<dbReference type="Gene3D" id="1.10.8.10">
    <property type="entry name" value="DNA helicase RuvA subunit, C-terminal domain"/>
    <property type="match status" value="1"/>
</dbReference>
<dbReference type="CDD" id="cd02340">
    <property type="entry name" value="ZZ_NBR1_like"/>
    <property type="match status" value="1"/>
</dbReference>
<dbReference type="Pfam" id="PF00569">
    <property type="entry name" value="ZZ"/>
    <property type="match status" value="1"/>
</dbReference>
<dbReference type="AlphaFoldDB" id="A0A5N5T0K7"/>
<dbReference type="PROSITE" id="PS50135">
    <property type="entry name" value="ZF_ZZ_2"/>
    <property type="match status" value="1"/>
</dbReference>
<feature type="compositionally biased region" description="Basic and acidic residues" evidence="9">
    <location>
        <begin position="243"/>
        <end position="254"/>
    </location>
</feature>
<dbReference type="InterPro" id="IPR000433">
    <property type="entry name" value="Znf_ZZ"/>
</dbReference>
<keyword evidence="7" id="KW-0539">Nucleus</keyword>
<evidence type="ECO:0000256" key="2">
    <source>
        <dbReference type="ARBA" id="ARBA00004496"/>
    </source>
</evidence>
<dbReference type="PROSITE" id="PS51745">
    <property type="entry name" value="PB1"/>
    <property type="match status" value="1"/>
</dbReference>
<dbReference type="GO" id="GO:0005080">
    <property type="term" value="F:protein kinase C binding"/>
    <property type="evidence" value="ECO:0007669"/>
    <property type="project" value="TreeGrafter"/>
</dbReference>
<feature type="compositionally biased region" description="Low complexity" evidence="9">
    <location>
        <begin position="361"/>
        <end position="377"/>
    </location>
</feature>
<comment type="caution">
    <text evidence="12">The sequence shown here is derived from an EMBL/GenBank/DDBJ whole genome shotgun (WGS) entry which is preliminary data.</text>
</comment>
<dbReference type="InterPro" id="IPR033741">
    <property type="entry name" value="SQSTM_UBA"/>
</dbReference>
<feature type="domain" description="PB1" evidence="11">
    <location>
        <begin position="6"/>
        <end position="96"/>
    </location>
</feature>
<dbReference type="SUPFAM" id="SSF46934">
    <property type="entry name" value="UBA-like"/>
    <property type="match status" value="1"/>
</dbReference>
<dbReference type="GO" id="GO:0005634">
    <property type="term" value="C:nucleus"/>
    <property type="evidence" value="ECO:0007669"/>
    <property type="project" value="UniProtKB-SubCell"/>
</dbReference>
<dbReference type="GO" id="GO:0035973">
    <property type="term" value="P:aggrephagy"/>
    <property type="evidence" value="ECO:0007669"/>
    <property type="project" value="TreeGrafter"/>
</dbReference>
<dbReference type="GO" id="GO:0044753">
    <property type="term" value="C:amphisome"/>
    <property type="evidence" value="ECO:0007669"/>
    <property type="project" value="TreeGrafter"/>
</dbReference>
<feature type="compositionally biased region" description="Acidic residues" evidence="9">
    <location>
        <begin position="297"/>
        <end position="309"/>
    </location>
</feature>
<evidence type="ECO:0000256" key="9">
    <source>
        <dbReference type="SAM" id="MobiDB-lite"/>
    </source>
</evidence>
<sequence length="421" mass="46126">MSDSRNMSVKAYMTLPNGTEEVRRFGIPEGASTSFSYLEERVRDIFGLGTTEFKINWQDSEGDHVLISSDEELFEAISECIMHQEQKFLRIYVSVNGAKPKNENSEKDGIHVGVVCDGCNGPICGVRFKCKVCPDYDLCSPCNGKGIHKHHQFMKIPERGGIDITINADGFLNDFSFNNGACGGVPIFGLGTGFVPPNPDMTFPGAEKIAEEAGKFASQMASQQVADIMKGMWSAWTGNMEASQREQTSERTSEDTPMADDTQGKKGESSDNNAGVSEPKGKSSTAEKVSETPITEPEQEEVILVDTEDSNQNQSGKSSPTVAEDWTLLNKEKDQTRESSQNSTPRETRDSADTSSRQIYPNLPSAPLAAPAPHSNPRVNSALEQMRGMGYSDEGGWLTRLLEMKDGDINKVLDILLVQKK</sequence>
<dbReference type="Proteomes" id="UP000326759">
    <property type="component" value="Unassembled WGS sequence"/>
</dbReference>
<dbReference type="InterPro" id="IPR000270">
    <property type="entry name" value="PB1_dom"/>
</dbReference>
<evidence type="ECO:0000256" key="5">
    <source>
        <dbReference type="ARBA" id="ARBA00022771"/>
    </source>
</evidence>
<evidence type="ECO:0000256" key="1">
    <source>
        <dbReference type="ARBA" id="ARBA00004123"/>
    </source>
</evidence>
<keyword evidence="13" id="KW-1185">Reference proteome</keyword>
<dbReference type="EMBL" id="SEYY01019270">
    <property type="protein sequence ID" value="KAB7498450.1"/>
    <property type="molecule type" value="Genomic_DNA"/>
</dbReference>
<keyword evidence="3" id="KW-0963">Cytoplasm</keyword>
<keyword evidence="4" id="KW-0479">Metal-binding</keyword>
<dbReference type="CDD" id="cd14320">
    <property type="entry name" value="UBA_SQSTM"/>
    <property type="match status" value="1"/>
</dbReference>
<dbReference type="InterPro" id="IPR009060">
    <property type="entry name" value="UBA-like_sf"/>
</dbReference>
<evidence type="ECO:0000256" key="4">
    <source>
        <dbReference type="ARBA" id="ARBA00022723"/>
    </source>
</evidence>
<comment type="subcellular location">
    <subcellularLocation>
        <location evidence="2">Cytoplasm</location>
    </subcellularLocation>
    <subcellularLocation>
        <location evidence="1">Nucleus</location>
    </subcellularLocation>
</comment>
<dbReference type="FunFam" id="1.10.8.10:FF:000034">
    <property type="entry name" value="Sequestosome 1"/>
    <property type="match status" value="1"/>
</dbReference>
<dbReference type="PROSITE" id="PS01357">
    <property type="entry name" value="ZF_ZZ_1"/>
    <property type="match status" value="1"/>
</dbReference>
<dbReference type="GO" id="GO:0016235">
    <property type="term" value="C:aggresome"/>
    <property type="evidence" value="ECO:0007669"/>
    <property type="project" value="TreeGrafter"/>
</dbReference>
<gene>
    <name evidence="12" type="primary">Sqstm1</name>
    <name evidence="12" type="ORF">Anas_07022</name>
</gene>
<feature type="region of interest" description="Disordered" evidence="9">
    <location>
        <begin position="240"/>
        <end position="379"/>
    </location>
</feature>
<dbReference type="PANTHER" id="PTHR15090">
    <property type="entry name" value="SEQUESTOSOME 1-RELATED"/>
    <property type="match status" value="1"/>
</dbReference>
<proteinExistence type="predicted"/>
<reference evidence="12 13" key="1">
    <citation type="journal article" date="2019" name="PLoS Biol.">
        <title>Sex chromosomes control vertical transmission of feminizing Wolbachia symbionts in an isopod.</title>
        <authorList>
            <person name="Becking T."/>
            <person name="Chebbi M.A."/>
            <person name="Giraud I."/>
            <person name="Moumen B."/>
            <person name="Laverre T."/>
            <person name="Caubet Y."/>
            <person name="Peccoud J."/>
            <person name="Gilbert C."/>
            <person name="Cordaux R."/>
        </authorList>
    </citation>
    <scope>NUCLEOTIDE SEQUENCE [LARGE SCALE GENOMIC DNA]</scope>
    <source>
        <strain evidence="12">ANa2</strain>
        <tissue evidence="12">Whole body excluding digestive tract and cuticle</tissue>
    </source>
</reference>
<dbReference type="SMART" id="SM00165">
    <property type="entry name" value="UBA"/>
    <property type="match status" value="1"/>
</dbReference>
<name>A0A5N5T0K7_9CRUS</name>
<evidence type="ECO:0000313" key="12">
    <source>
        <dbReference type="EMBL" id="KAB7498450.1"/>
    </source>
</evidence>
<evidence type="ECO:0000259" key="11">
    <source>
        <dbReference type="PROSITE" id="PS51745"/>
    </source>
</evidence>
<organism evidence="12 13">
    <name type="scientific">Armadillidium nasatum</name>
    <dbReference type="NCBI Taxonomy" id="96803"/>
    <lineage>
        <taxon>Eukaryota</taxon>
        <taxon>Metazoa</taxon>
        <taxon>Ecdysozoa</taxon>
        <taxon>Arthropoda</taxon>
        <taxon>Crustacea</taxon>
        <taxon>Multicrustacea</taxon>
        <taxon>Malacostraca</taxon>
        <taxon>Eumalacostraca</taxon>
        <taxon>Peracarida</taxon>
        <taxon>Isopoda</taxon>
        <taxon>Oniscidea</taxon>
        <taxon>Crinocheta</taxon>
        <taxon>Armadillidiidae</taxon>
        <taxon>Armadillidium</taxon>
    </lineage>
</organism>
<dbReference type="Pfam" id="PF16577">
    <property type="entry name" value="UBA_5"/>
    <property type="match status" value="1"/>
</dbReference>
<evidence type="ECO:0000256" key="7">
    <source>
        <dbReference type="ARBA" id="ARBA00023242"/>
    </source>
</evidence>
<dbReference type="Pfam" id="PF00564">
    <property type="entry name" value="PB1"/>
    <property type="match status" value="1"/>
</dbReference>
<dbReference type="GO" id="GO:0000423">
    <property type="term" value="P:mitophagy"/>
    <property type="evidence" value="ECO:0007669"/>
    <property type="project" value="TreeGrafter"/>
</dbReference>
<accession>A0A5N5T0K7</accession>
<dbReference type="Gene3D" id="3.10.20.90">
    <property type="entry name" value="Phosphatidylinositol 3-kinase Catalytic Subunit, Chain A, domain 1"/>
    <property type="match status" value="1"/>
</dbReference>
<evidence type="ECO:0000313" key="13">
    <source>
        <dbReference type="Proteomes" id="UP000326759"/>
    </source>
</evidence>
<dbReference type="SUPFAM" id="SSF54277">
    <property type="entry name" value="CAD &amp; PB1 domains"/>
    <property type="match status" value="1"/>
</dbReference>
<keyword evidence="6" id="KW-0862">Zinc</keyword>
<evidence type="ECO:0000256" key="8">
    <source>
        <dbReference type="PROSITE-ProRule" id="PRU00228"/>
    </source>
</evidence>
<feature type="domain" description="ZZ-type" evidence="10">
    <location>
        <begin position="111"/>
        <end position="161"/>
    </location>
</feature>